<evidence type="ECO:0000313" key="2">
    <source>
        <dbReference type="Proteomes" id="UP000792457"/>
    </source>
</evidence>
<dbReference type="Proteomes" id="UP000792457">
    <property type="component" value="Unassembled WGS sequence"/>
</dbReference>
<evidence type="ECO:0000313" key="1">
    <source>
        <dbReference type="EMBL" id="KAG8224329.1"/>
    </source>
</evidence>
<protein>
    <submittedName>
        <fullName evidence="1">Uncharacterized protein</fullName>
    </submittedName>
</protein>
<comment type="caution">
    <text evidence="1">The sequence shown here is derived from an EMBL/GenBank/DDBJ whole genome shotgun (WGS) entry which is preliminary data.</text>
</comment>
<organism evidence="1 2">
    <name type="scientific">Ladona fulva</name>
    <name type="common">Scarce chaser dragonfly</name>
    <name type="synonym">Libellula fulva</name>
    <dbReference type="NCBI Taxonomy" id="123851"/>
    <lineage>
        <taxon>Eukaryota</taxon>
        <taxon>Metazoa</taxon>
        <taxon>Ecdysozoa</taxon>
        <taxon>Arthropoda</taxon>
        <taxon>Hexapoda</taxon>
        <taxon>Insecta</taxon>
        <taxon>Pterygota</taxon>
        <taxon>Palaeoptera</taxon>
        <taxon>Odonata</taxon>
        <taxon>Epiprocta</taxon>
        <taxon>Anisoptera</taxon>
        <taxon>Libelluloidea</taxon>
        <taxon>Libellulidae</taxon>
        <taxon>Ladona</taxon>
    </lineage>
</organism>
<dbReference type="OrthoDB" id="160374at2759"/>
<dbReference type="AlphaFoldDB" id="A0A8K0NYC4"/>
<reference evidence="1" key="1">
    <citation type="submission" date="2013-04" db="EMBL/GenBank/DDBJ databases">
        <authorList>
            <person name="Qu J."/>
            <person name="Murali S.C."/>
            <person name="Bandaranaike D."/>
            <person name="Bellair M."/>
            <person name="Blankenburg K."/>
            <person name="Chao H."/>
            <person name="Dinh H."/>
            <person name="Doddapaneni H."/>
            <person name="Downs B."/>
            <person name="Dugan-Rocha S."/>
            <person name="Elkadiri S."/>
            <person name="Gnanaolivu R.D."/>
            <person name="Hernandez B."/>
            <person name="Javaid M."/>
            <person name="Jayaseelan J.C."/>
            <person name="Lee S."/>
            <person name="Li M."/>
            <person name="Ming W."/>
            <person name="Munidasa M."/>
            <person name="Muniz J."/>
            <person name="Nguyen L."/>
            <person name="Ongeri F."/>
            <person name="Osuji N."/>
            <person name="Pu L.-L."/>
            <person name="Puazo M."/>
            <person name="Qu C."/>
            <person name="Quiroz J."/>
            <person name="Raj R."/>
            <person name="Weissenberger G."/>
            <person name="Xin Y."/>
            <person name="Zou X."/>
            <person name="Han Y."/>
            <person name="Richards S."/>
            <person name="Worley K."/>
            <person name="Muzny D."/>
            <person name="Gibbs R."/>
        </authorList>
    </citation>
    <scope>NUCLEOTIDE SEQUENCE</scope>
    <source>
        <strain evidence="1">Sampled in the wild</strain>
    </source>
</reference>
<sequence>MQRCLCSDRTKNYKYLYISPATRTSVILKLCEILTREELLHEEKNLFLQSSICLLDVNIFKQHFNRIISDYTALIGAIIKCITSEKTGSTQDVFVKVIDNLKSYSQKFYSSDEFRRCFHDHVLCPLSQLLENDESNSLKDLSTSIYKCISMTLFPKRRLDSEFKMMDQILEQPLHEQSMETEDCGFFQQLCCASATLTSKEFIALIRVIFKSFIRSCRKDNHKHCQLFLILCYVLGLYPCVKNGSPNFSNEKQKLMPTLITVFSKKKLIHSLKTAIDVLNLENVDITVEIAGFPFLKWLQSLCDTIVSTEESIEGSALELLTSLSDLDPNILDSHKVTAIGHVMFNRSEKTKKETKRARSSYFMFLKSLLRSSLKLHRIQKLASRLLSSAKDQLTINSNGSKLTAEEVLPKEFCSEFGASMQSLVATQAMAMLKTLTFHLLEDCVEPMEQGKREPAVVIMLQLTTCLINEFLLGYRAIDPNIPQSKMEKFVSLMGDLGNVIGRLGKVLLLGKHNPVTMGAFLDLSLCWGELQLLLIFYQPDNPSAITEFPQLPSTNRLASRGSSTATDFSVLHPHLSDGEWSHLVERIVNFGDDHCKQRL</sequence>
<proteinExistence type="predicted"/>
<reference evidence="1" key="2">
    <citation type="submission" date="2017-10" db="EMBL/GenBank/DDBJ databases">
        <title>Ladona fulva Genome sequencing and assembly.</title>
        <authorList>
            <person name="Murali S."/>
            <person name="Richards S."/>
            <person name="Bandaranaike D."/>
            <person name="Bellair M."/>
            <person name="Blankenburg K."/>
            <person name="Chao H."/>
            <person name="Dinh H."/>
            <person name="Doddapaneni H."/>
            <person name="Dugan-Rocha S."/>
            <person name="Elkadiri S."/>
            <person name="Gnanaolivu R."/>
            <person name="Hernandez B."/>
            <person name="Skinner E."/>
            <person name="Javaid M."/>
            <person name="Lee S."/>
            <person name="Li M."/>
            <person name="Ming W."/>
            <person name="Munidasa M."/>
            <person name="Muniz J."/>
            <person name="Nguyen L."/>
            <person name="Hughes D."/>
            <person name="Osuji N."/>
            <person name="Pu L.-L."/>
            <person name="Puazo M."/>
            <person name="Qu C."/>
            <person name="Quiroz J."/>
            <person name="Raj R."/>
            <person name="Weissenberger G."/>
            <person name="Xin Y."/>
            <person name="Zou X."/>
            <person name="Han Y."/>
            <person name="Worley K."/>
            <person name="Muzny D."/>
            <person name="Gibbs R."/>
        </authorList>
    </citation>
    <scope>NUCLEOTIDE SEQUENCE</scope>
    <source>
        <strain evidence="1">Sampled in the wild</strain>
    </source>
</reference>
<feature type="non-terminal residue" evidence="1">
    <location>
        <position position="1"/>
    </location>
</feature>
<name>A0A8K0NYC4_LADFU</name>
<gene>
    <name evidence="1" type="ORF">J437_LFUL004285</name>
</gene>
<dbReference type="EMBL" id="KZ308192">
    <property type="protein sequence ID" value="KAG8224329.1"/>
    <property type="molecule type" value="Genomic_DNA"/>
</dbReference>
<keyword evidence="2" id="KW-1185">Reference proteome</keyword>
<accession>A0A8K0NYC4</accession>